<dbReference type="InterPro" id="IPR036291">
    <property type="entry name" value="NAD(P)-bd_dom_sf"/>
</dbReference>
<dbReference type="CDD" id="cd05195">
    <property type="entry name" value="enoyl_red"/>
    <property type="match status" value="1"/>
</dbReference>
<organism evidence="3 4">
    <name type="scientific">Stachybotrys chlorohalonatus (strain IBT 40285)</name>
    <dbReference type="NCBI Taxonomy" id="1283841"/>
    <lineage>
        <taxon>Eukaryota</taxon>
        <taxon>Fungi</taxon>
        <taxon>Dikarya</taxon>
        <taxon>Ascomycota</taxon>
        <taxon>Pezizomycotina</taxon>
        <taxon>Sordariomycetes</taxon>
        <taxon>Hypocreomycetidae</taxon>
        <taxon>Hypocreales</taxon>
        <taxon>Stachybotryaceae</taxon>
        <taxon>Stachybotrys</taxon>
    </lineage>
</organism>
<sequence>MALVDLFKTLGIQPVAMAGHSSGEVAVAYTASNLSKKEAILAAYFREYVTRKKLADGIMAALSLGAEAWELSSSRVIQLALMVGAKIFATVDNEEKVQYLMETFGLSREQIFDSHSNHFIRDVMKATKGLGIDIALNSLAGELLCATWGCFAPMEVMIEIGKRDFDGHVRIDMYGFNTKKAFYGLDARHMQATRPRICGQMLRECAKFFEQGHVTPIHTHL</sequence>
<dbReference type="InterPro" id="IPR020843">
    <property type="entry name" value="ER"/>
</dbReference>
<proteinExistence type="predicted"/>
<accession>A0A084QGH1</accession>
<keyword evidence="4" id="KW-1185">Reference proteome</keyword>
<feature type="domain" description="Enoyl reductase (ER)" evidence="2">
    <location>
        <begin position="5"/>
        <end position="221"/>
    </location>
</feature>
<reference evidence="3 4" key="1">
    <citation type="journal article" date="2014" name="BMC Genomics">
        <title>Comparative genome sequencing reveals chemotype-specific gene clusters in the toxigenic black mold Stachybotrys.</title>
        <authorList>
            <person name="Semeiks J."/>
            <person name="Borek D."/>
            <person name="Otwinowski Z."/>
            <person name="Grishin N.V."/>
        </authorList>
    </citation>
    <scope>NUCLEOTIDE SEQUENCE [LARGE SCALE GENOMIC DNA]</scope>
    <source>
        <strain evidence="3 4">IBT 40285</strain>
    </source>
</reference>
<dbReference type="InParanoid" id="A0A084QGH1"/>
<dbReference type="EMBL" id="KL660761">
    <property type="protein sequence ID" value="KFA63056.1"/>
    <property type="molecule type" value="Genomic_DNA"/>
</dbReference>
<dbReference type="OrthoDB" id="329835at2759"/>
<dbReference type="Gene3D" id="3.90.180.10">
    <property type="entry name" value="Medium-chain alcohol dehydrogenases, catalytic domain"/>
    <property type="match status" value="1"/>
</dbReference>
<evidence type="ECO:0000313" key="3">
    <source>
        <dbReference type="EMBL" id="KFA63056.1"/>
    </source>
</evidence>
<dbReference type="GO" id="GO:0016740">
    <property type="term" value="F:transferase activity"/>
    <property type="evidence" value="ECO:0007669"/>
    <property type="project" value="UniProtKB-KW"/>
</dbReference>
<dbReference type="SUPFAM" id="SSF52151">
    <property type="entry name" value="FabD/lysophospholipase-like"/>
    <property type="match status" value="1"/>
</dbReference>
<gene>
    <name evidence="3" type="ORF">S40285_06400</name>
</gene>
<dbReference type="STRING" id="1283841.A0A084QGH1"/>
<dbReference type="InterPro" id="IPR014043">
    <property type="entry name" value="Acyl_transferase_dom"/>
</dbReference>
<evidence type="ECO:0000313" key="4">
    <source>
        <dbReference type="Proteomes" id="UP000028524"/>
    </source>
</evidence>
<dbReference type="SMART" id="SM00829">
    <property type="entry name" value="PKS_ER"/>
    <property type="match status" value="1"/>
</dbReference>
<dbReference type="Proteomes" id="UP000028524">
    <property type="component" value="Unassembled WGS sequence"/>
</dbReference>
<dbReference type="InterPro" id="IPR016035">
    <property type="entry name" value="Acyl_Trfase/lysoPLipase"/>
</dbReference>
<dbReference type="InterPro" id="IPR050444">
    <property type="entry name" value="Polyketide_Synthase"/>
</dbReference>
<dbReference type="HOGENOM" id="CLU_1251402_0_0_1"/>
<dbReference type="GO" id="GO:0016491">
    <property type="term" value="F:oxidoreductase activity"/>
    <property type="evidence" value="ECO:0007669"/>
    <property type="project" value="InterPro"/>
</dbReference>
<dbReference type="PANTHER" id="PTHR45681:SF6">
    <property type="entry name" value="POLYKETIDE SYNTHASE 37"/>
    <property type="match status" value="1"/>
</dbReference>
<protein>
    <recommendedName>
        <fullName evidence="2">Enoyl reductase (ER) domain-containing protein</fullName>
    </recommendedName>
</protein>
<dbReference type="SUPFAM" id="SSF51735">
    <property type="entry name" value="NAD(P)-binding Rossmann-fold domains"/>
    <property type="match status" value="1"/>
</dbReference>
<evidence type="ECO:0000259" key="2">
    <source>
        <dbReference type="SMART" id="SM00829"/>
    </source>
</evidence>
<evidence type="ECO:0000256" key="1">
    <source>
        <dbReference type="ARBA" id="ARBA00022679"/>
    </source>
</evidence>
<dbReference type="AlphaFoldDB" id="A0A084QGH1"/>
<name>A0A084QGH1_STAC4</name>
<keyword evidence="1" id="KW-0808">Transferase</keyword>
<dbReference type="PANTHER" id="PTHR45681">
    <property type="entry name" value="POLYKETIDE SYNTHASE 44-RELATED"/>
    <property type="match status" value="1"/>
</dbReference>
<dbReference type="Pfam" id="PF00698">
    <property type="entry name" value="Acyl_transf_1"/>
    <property type="match status" value="1"/>
</dbReference>